<organism evidence="1 2">
    <name type="scientific">Dallia pectoralis</name>
    <name type="common">Alaska blackfish</name>
    <dbReference type="NCBI Taxonomy" id="75939"/>
    <lineage>
        <taxon>Eukaryota</taxon>
        <taxon>Metazoa</taxon>
        <taxon>Chordata</taxon>
        <taxon>Craniata</taxon>
        <taxon>Vertebrata</taxon>
        <taxon>Euteleostomi</taxon>
        <taxon>Actinopterygii</taxon>
        <taxon>Neopterygii</taxon>
        <taxon>Teleostei</taxon>
        <taxon>Protacanthopterygii</taxon>
        <taxon>Esociformes</taxon>
        <taxon>Umbridae</taxon>
        <taxon>Dallia</taxon>
    </lineage>
</organism>
<dbReference type="Proteomes" id="UP001157502">
    <property type="component" value="Chromosome 5"/>
</dbReference>
<name>A0ACC2H6X5_DALPE</name>
<gene>
    <name evidence="1" type="ORF">DPEC_G00061380</name>
</gene>
<evidence type="ECO:0000313" key="1">
    <source>
        <dbReference type="EMBL" id="KAJ8011739.1"/>
    </source>
</evidence>
<reference evidence="1" key="1">
    <citation type="submission" date="2021-05" db="EMBL/GenBank/DDBJ databases">
        <authorList>
            <person name="Pan Q."/>
            <person name="Jouanno E."/>
            <person name="Zahm M."/>
            <person name="Klopp C."/>
            <person name="Cabau C."/>
            <person name="Louis A."/>
            <person name="Berthelot C."/>
            <person name="Parey E."/>
            <person name="Roest Crollius H."/>
            <person name="Montfort J."/>
            <person name="Robinson-Rechavi M."/>
            <person name="Bouchez O."/>
            <person name="Lampietro C."/>
            <person name="Lopez Roques C."/>
            <person name="Donnadieu C."/>
            <person name="Postlethwait J."/>
            <person name="Bobe J."/>
            <person name="Dillon D."/>
            <person name="Chandos A."/>
            <person name="von Hippel F."/>
            <person name="Guiguen Y."/>
        </authorList>
    </citation>
    <scope>NUCLEOTIDE SEQUENCE</scope>
    <source>
        <strain evidence="1">YG-Jan2019</strain>
    </source>
</reference>
<accession>A0ACC2H6X5</accession>
<comment type="caution">
    <text evidence="1">The sequence shown here is derived from an EMBL/GenBank/DDBJ whole genome shotgun (WGS) entry which is preliminary data.</text>
</comment>
<sequence>MDLAQPTQENVGQMVKDELAEKCQKLFQAFLEEYQTVDGEVKYVRDAEELIRPERNTLLVCFTDLEGFNQELATTIQEEFYRVYPFLCRAVRNFARDHGNVPVNKEFYLAIQDLPTRHKIRELSSLRIGSLVRISAQVVRTHPVHPELVSGTFLCLDCQGVCPDVPQQFKYAPPTVCRNPVCNNRSRFHLDTHRSKFIDFQKVRVQETQAELPRGSIPRSLEVILRAEAVETAQAGDRCDITGSLIVVPDVSQLSTAGVRAETSSRVGGRQGYESEGLRGLKALGVRELSYRLAFLACHVAPTNPRFGGKELRDEDQTAESIKSQMSVQEWEKVFEMSQDKNLYHNLCTSLFPTIHGNDEVKRGILLMLFGGVPKTTMEGTSLRGDVNVCIVGDPSTAKSQFLKHVEEFSPRAVYTSGKASSAAGLTAAVVRDEESHEFVIEAGALMLADNGVCCIDEFDKMETRDQVAIHEAMEQQTISITKAGVKATLNARTSILAAANPVGGRYDRSRSLKQNVNMSAPIMSRFDLFFILVDDCNEVTDYAIARRIVDLHSRIENSVDRLYSLDEIRRYLLFARQFKPKISSESEDFIVEQYKRLRQRDTSGGVAKSAWRITVRQLESMIRLSEGMARMHCCDEVQPKHVKEAFRLLNKSIIRVETPDINLEQDQDMEEEEGENGVEVPNEVNGQVNGNVNGISGHSKGVNGDTDSSSKPSLRLTFPEYRRLSNLLVLHLRWAEEAEVEEELKKSSVINWYLKEIESEIDSEEELINKKSLIEKVLHRLVHYDHILIELSPGVLKGSEAETQQEVVLVVNPNYTLED</sequence>
<keyword evidence="2" id="KW-1185">Reference proteome</keyword>
<protein>
    <submittedName>
        <fullName evidence="1">Uncharacterized protein</fullName>
    </submittedName>
</protein>
<evidence type="ECO:0000313" key="2">
    <source>
        <dbReference type="Proteomes" id="UP001157502"/>
    </source>
</evidence>
<dbReference type="EMBL" id="CM055732">
    <property type="protein sequence ID" value="KAJ8011739.1"/>
    <property type="molecule type" value="Genomic_DNA"/>
</dbReference>
<proteinExistence type="predicted"/>